<reference evidence="8" key="2">
    <citation type="submission" date="2025-09" db="UniProtKB">
        <authorList>
            <consortium name="Ensembl"/>
        </authorList>
    </citation>
    <scope>IDENTIFICATION</scope>
</reference>
<keyword evidence="3" id="KW-0217">Developmental protein</keyword>
<dbReference type="GO" id="GO:0090090">
    <property type="term" value="P:negative regulation of canonical Wnt signaling pathway"/>
    <property type="evidence" value="ECO:0007669"/>
    <property type="project" value="TreeGrafter"/>
</dbReference>
<sequence>MTSRRERLEATVSGLGELEYLRQRQEVLVRAALELHSEEKLLEENILLLRKQLNCLRRRDAGLISQLQELDRQISDLRLDSEASHDHQETDSRPSSGFYELSDGVSLSNSSNSVFSECFCSTAEADGRLLSAGLCDDLSSSVRRRSLSVPYPASPDPASSVDSSKYHCDLIARNGSDIYRYPSPLHAVAVQSPVFLQMEGHRVHGGPGRDGVVEGLKPESSPLSASDSAPLVSQSSARPTSSSQAPSYKRLDSYICSLLQRRALPFRTSRPRTSISADPSKSILRQASLCVMQLSGSGFRTLRKFDFKPCGPTGGASAGGAAPLSSQRQWSVDSKSVKETQNVFPDNSVDSMQNIFRMNNKDSAQNQNISPSGVGLQRDSSVTNQDIDTSSKTLPPPSAVSDFRGLGSPKANSSPKETKEPCYSPDPDLLLKSPAVIKTASIPAQQHIFKLHKASKNVKTVKMKTTTTMSRGSEHNEPPSERRGDKSHHRSGSKKSRLLDDRGSVNTKVSKRASGSGASRHHHHHGHHHHRRDQVLVVAKLKYKRNDYRQLRAIAEVPKNESFRRAQKKELLIHSAAGVCPPPPPQVSRPYSYVAGSDSEYSAECASLFHSTIADSSEDERSNCTTNRFGDSESGEEEYVEESSTSDTEESGGGGSGCKAGGMGQGRSQSGGAGARVAGLEMTPAQPKAFVKIKASHHLKKKILRFRSGSLKLMTTV</sequence>
<dbReference type="PANTHER" id="PTHR15919">
    <property type="entry name" value="DAPPER-RELATED"/>
    <property type="match status" value="1"/>
</dbReference>
<feature type="compositionally biased region" description="Low complexity" evidence="7">
    <location>
        <begin position="220"/>
        <end position="246"/>
    </location>
</feature>
<feature type="compositionally biased region" description="Polar residues" evidence="7">
    <location>
        <begin position="362"/>
        <end position="371"/>
    </location>
</feature>
<dbReference type="Ensembl" id="ENSCLMT00005028341.1">
    <property type="protein sequence ID" value="ENSCLMP00005027164.1"/>
    <property type="gene ID" value="ENSCLMG00005013247.1"/>
</dbReference>
<feature type="region of interest" description="Disordered" evidence="7">
    <location>
        <begin position="362"/>
        <end position="427"/>
    </location>
</feature>
<evidence type="ECO:0000256" key="5">
    <source>
        <dbReference type="ARBA" id="ARBA00022687"/>
    </source>
</evidence>
<keyword evidence="5" id="KW-0879">Wnt signaling pathway</keyword>
<dbReference type="PANTHER" id="PTHR15919:SF12">
    <property type="entry name" value="DAPPER HOMOLOG 1"/>
    <property type="match status" value="1"/>
</dbReference>
<reference evidence="8" key="1">
    <citation type="submission" date="2025-08" db="UniProtKB">
        <authorList>
            <consortium name="Ensembl"/>
        </authorList>
    </citation>
    <scope>IDENTIFICATION</scope>
</reference>
<evidence type="ECO:0000256" key="3">
    <source>
        <dbReference type="ARBA" id="ARBA00022473"/>
    </source>
</evidence>
<organism evidence="8 9">
    <name type="scientific">Cyclopterus lumpus</name>
    <name type="common">Lumpsucker</name>
    <dbReference type="NCBI Taxonomy" id="8103"/>
    <lineage>
        <taxon>Eukaryota</taxon>
        <taxon>Metazoa</taxon>
        <taxon>Chordata</taxon>
        <taxon>Craniata</taxon>
        <taxon>Vertebrata</taxon>
        <taxon>Euteleostomi</taxon>
        <taxon>Actinopterygii</taxon>
        <taxon>Neopterygii</taxon>
        <taxon>Teleostei</taxon>
        <taxon>Neoteleostei</taxon>
        <taxon>Acanthomorphata</taxon>
        <taxon>Eupercaria</taxon>
        <taxon>Perciformes</taxon>
        <taxon>Cottioidei</taxon>
        <taxon>Cottales</taxon>
        <taxon>Cyclopteridae</taxon>
        <taxon>Cyclopterus</taxon>
    </lineage>
</organism>
<evidence type="ECO:0000256" key="4">
    <source>
        <dbReference type="ARBA" id="ARBA00022490"/>
    </source>
</evidence>
<name>A0A8C2ZHC5_CYCLU</name>
<evidence type="ECO:0000256" key="7">
    <source>
        <dbReference type="SAM" id="MobiDB-lite"/>
    </source>
</evidence>
<dbReference type="GeneTree" id="ENSGT00950000183181"/>
<evidence type="ECO:0000313" key="9">
    <source>
        <dbReference type="Proteomes" id="UP000694565"/>
    </source>
</evidence>
<accession>A0A8C2ZHC5</accession>
<proteinExistence type="inferred from homology"/>
<dbReference type="Pfam" id="PF15268">
    <property type="entry name" value="Dapper"/>
    <property type="match status" value="1"/>
</dbReference>
<feature type="region of interest" description="Disordered" evidence="7">
    <location>
        <begin position="616"/>
        <end position="677"/>
    </location>
</feature>
<feature type="region of interest" description="Disordered" evidence="7">
    <location>
        <begin position="200"/>
        <end position="246"/>
    </location>
</feature>
<dbReference type="GO" id="GO:2000095">
    <property type="term" value="P:regulation of Wnt signaling pathway, planar cell polarity pathway"/>
    <property type="evidence" value="ECO:0007669"/>
    <property type="project" value="TreeGrafter"/>
</dbReference>
<feature type="compositionally biased region" description="Basic and acidic residues" evidence="7">
    <location>
        <begin position="472"/>
        <end position="484"/>
    </location>
</feature>
<feature type="region of interest" description="Disordered" evidence="7">
    <location>
        <begin position="459"/>
        <end position="534"/>
    </location>
</feature>
<dbReference type="Proteomes" id="UP000694565">
    <property type="component" value="Unplaced"/>
</dbReference>
<dbReference type="GO" id="GO:0016055">
    <property type="term" value="P:Wnt signaling pathway"/>
    <property type="evidence" value="ECO:0007669"/>
    <property type="project" value="UniProtKB-KW"/>
</dbReference>
<dbReference type="AlphaFoldDB" id="A0A8C2ZHC5"/>
<comment type="similarity">
    <text evidence="2">Belongs to the dapper family.</text>
</comment>
<feature type="region of interest" description="Disordered" evidence="7">
    <location>
        <begin position="313"/>
        <end position="346"/>
    </location>
</feature>
<feature type="compositionally biased region" description="Polar residues" evidence="7">
    <location>
        <begin position="378"/>
        <end position="393"/>
    </location>
</feature>
<protein>
    <submittedName>
        <fullName evidence="8">Dishevelled-binding antagonist of beta-catenin 1</fullName>
    </submittedName>
</protein>
<feature type="compositionally biased region" description="Polar residues" evidence="7">
    <location>
        <begin position="324"/>
        <end position="346"/>
    </location>
</feature>
<dbReference type="GO" id="GO:0005737">
    <property type="term" value="C:cytoplasm"/>
    <property type="evidence" value="ECO:0007669"/>
    <property type="project" value="UniProtKB-SubCell"/>
</dbReference>
<feature type="compositionally biased region" description="Basic residues" evidence="7">
    <location>
        <begin position="485"/>
        <end position="496"/>
    </location>
</feature>
<evidence type="ECO:0000256" key="2">
    <source>
        <dbReference type="ARBA" id="ARBA00010807"/>
    </source>
</evidence>
<feature type="compositionally biased region" description="Gly residues" evidence="7">
    <location>
        <begin position="651"/>
        <end position="674"/>
    </location>
</feature>
<evidence type="ECO:0000256" key="1">
    <source>
        <dbReference type="ARBA" id="ARBA00004496"/>
    </source>
</evidence>
<keyword evidence="9" id="KW-1185">Reference proteome</keyword>
<dbReference type="InterPro" id="IPR024843">
    <property type="entry name" value="Dapper"/>
</dbReference>
<feature type="compositionally biased region" description="Basic residues" evidence="7">
    <location>
        <begin position="519"/>
        <end position="532"/>
    </location>
</feature>
<comment type="subcellular location">
    <subcellularLocation>
        <location evidence="1">Cytoplasm</location>
    </subcellularLocation>
</comment>
<evidence type="ECO:0000256" key="6">
    <source>
        <dbReference type="ARBA" id="ARBA00023054"/>
    </source>
</evidence>
<keyword evidence="6" id="KW-0175">Coiled coil</keyword>
<keyword evidence="4" id="KW-0963">Cytoplasm</keyword>
<evidence type="ECO:0000313" key="8">
    <source>
        <dbReference type="Ensembl" id="ENSCLMP00005027164.1"/>
    </source>
</evidence>
<dbReference type="GO" id="GO:0046329">
    <property type="term" value="P:negative regulation of JNK cascade"/>
    <property type="evidence" value="ECO:0007669"/>
    <property type="project" value="TreeGrafter"/>
</dbReference>